<feature type="compositionally biased region" description="Polar residues" evidence="1">
    <location>
        <begin position="486"/>
        <end position="500"/>
    </location>
</feature>
<reference evidence="3" key="1">
    <citation type="journal article" date="2020" name="Stud. Mycol.">
        <title>101 Dothideomycetes genomes: a test case for predicting lifestyles and emergence of pathogens.</title>
        <authorList>
            <person name="Haridas S."/>
            <person name="Albert R."/>
            <person name="Binder M."/>
            <person name="Bloem J."/>
            <person name="Labutti K."/>
            <person name="Salamov A."/>
            <person name="Andreopoulos B."/>
            <person name="Baker S."/>
            <person name="Barry K."/>
            <person name="Bills G."/>
            <person name="Bluhm B."/>
            <person name="Cannon C."/>
            <person name="Castanera R."/>
            <person name="Culley D."/>
            <person name="Daum C."/>
            <person name="Ezra D."/>
            <person name="Gonzalez J."/>
            <person name="Henrissat B."/>
            <person name="Kuo A."/>
            <person name="Liang C."/>
            <person name="Lipzen A."/>
            <person name="Lutzoni F."/>
            <person name="Magnuson J."/>
            <person name="Mondo S."/>
            <person name="Nolan M."/>
            <person name="Ohm R."/>
            <person name="Pangilinan J."/>
            <person name="Park H.-J."/>
            <person name="Ramirez L."/>
            <person name="Alfaro M."/>
            <person name="Sun H."/>
            <person name="Tritt A."/>
            <person name="Yoshinaga Y."/>
            <person name="Zwiers L.-H."/>
            <person name="Turgeon B."/>
            <person name="Goodwin S."/>
            <person name="Spatafora J."/>
            <person name="Crous P."/>
            <person name="Grigoriev I."/>
        </authorList>
    </citation>
    <scope>NUCLEOTIDE SEQUENCE</scope>
    <source>
        <strain evidence="3">CBS 122367</strain>
    </source>
</reference>
<feature type="region of interest" description="Disordered" evidence="1">
    <location>
        <begin position="479"/>
        <end position="500"/>
    </location>
</feature>
<evidence type="ECO:0000313" key="3">
    <source>
        <dbReference type="EMBL" id="KAF2686671.1"/>
    </source>
</evidence>
<evidence type="ECO:0000256" key="1">
    <source>
        <dbReference type="SAM" id="MobiDB-lite"/>
    </source>
</evidence>
<dbReference type="Gene3D" id="1.20.1280.50">
    <property type="match status" value="1"/>
</dbReference>
<dbReference type="InterPro" id="IPR001810">
    <property type="entry name" value="F-box_dom"/>
</dbReference>
<dbReference type="PROSITE" id="PS50181">
    <property type="entry name" value="FBOX"/>
    <property type="match status" value="1"/>
</dbReference>
<protein>
    <recommendedName>
        <fullName evidence="2">F-box domain-containing protein</fullName>
    </recommendedName>
</protein>
<proteinExistence type="predicted"/>
<dbReference type="InterPro" id="IPR036047">
    <property type="entry name" value="F-box-like_dom_sf"/>
</dbReference>
<gene>
    <name evidence="3" type="ORF">K458DRAFT_441452</name>
</gene>
<dbReference type="Proteomes" id="UP000799291">
    <property type="component" value="Unassembled WGS sequence"/>
</dbReference>
<dbReference type="SUPFAM" id="SSF81383">
    <property type="entry name" value="F-box domain"/>
    <property type="match status" value="1"/>
</dbReference>
<evidence type="ECO:0000313" key="4">
    <source>
        <dbReference type="Proteomes" id="UP000799291"/>
    </source>
</evidence>
<dbReference type="SMART" id="SM00256">
    <property type="entry name" value="FBOX"/>
    <property type="match status" value="1"/>
</dbReference>
<keyword evidence="4" id="KW-1185">Reference proteome</keyword>
<evidence type="ECO:0000259" key="2">
    <source>
        <dbReference type="PROSITE" id="PS50181"/>
    </source>
</evidence>
<feature type="domain" description="F-box" evidence="2">
    <location>
        <begin position="2"/>
        <end position="48"/>
    </location>
</feature>
<dbReference type="AlphaFoldDB" id="A0A6G1J8X6"/>
<sequence length="618" mass="69591">MPISLDRLPFDVLFYVSSHLQIDDILSLGHTCRQLKALLQENTLCRRAIETHVPYTKEARLAQEQQISYCDALSIVHDRRHAFSTAQPFSAYIMGQGNEYLYRDGILCILAGNIIRVLDADTSAEICEIDILGGETATPEGSTSSGEPKISLLSFNDDLVTVLYEKKGRSNTIRMLVFSTKQEPPSKGRQLTSFPLNSSYKLFVRHTADCVYYGTYTAQDDEGHHAWELKGVALTGKYDISECDPPLQLERFFGSDVGSTIAFEIHNEHFYAVSNQTSFEVEEIDWTSFYHCIRFPLGNPRSDAVEAIKTVYRRQHDEGPIHDSWTDITLQFDEATDRTMIVEARREWLATTSRQQRTFYISDFEWDKKSPPASEDGSPVLGASIGPLLPEDDAYTSVIDSSNNPNYAPKEYRPSWKFHPEISPECGSTRSFILARTKFKGYNYSCNTFLDFVEDERCCSESSSTPCLRLRVGTRREAPEKWTHPCQDTSSKAKSVSPSLQDDDVVYRHPPIRMWPPPSSQCACSKRLHTILNPALPGPAHGKSISGVLDKRRFVYMVRPGRSDNALGTIVVVNFTRGALPSKPNEAVPTDHGGSMEGQFNPSRWEWTPGACKKGVCW</sequence>
<dbReference type="EMBL" id="MU005576">
    <property type="protein sequence ID" value="KAF2686671.1"/>
    <property type="molecule type" value="Genomic_DNA"/>
</dbReference>
<organism evidence="3 4">
    <name type="scientific">Lentithecium fluviatile CBS 122367</name>
    <dbReference type="NCBI Taxonomy" id="1168545"/>
    <lineage>
        <taxon>Eukaryota</taxon>
        <taxon>Fungi</taxon>
        <taxon>Dikarya</taxon>
        <taxon>Ascomycota</taxon>
        <taxon>Pezizomycotina</taxon>
        <taxon>Dothideomycetes</taxon>
        <taxon>Pleosporomycetidae</taxon>
        <taxon>Pleosporales</taxon>
        <taxon>Massarineae</taxon>
        <taxon>Lentitheciaceae</taxon>
        <taxon>Lentithecium</taxon>
    </lineage>
</organism>
<dbReference type="OrthoDB" id="5359231at2759"/>
<dbReference type="Pfam" id="PF00646">
    <property type="entry name" value="F-box"/>
    <property type="match status" value="1"/>
</dbReference>
<accession>A0A6G1J8X6</accession>
<name>A0A6G1J8X6_9PLEO</name>